<evidence type="ECO:0000259" key="2">
    <source>
        <dbReference type="Pfam" id="PF00171"/>
    </source>
</evidence>
<dbReference type="AlphaFoldDB" id="A0A1Q5T6X9"/>
<dbReference type="InterPro" id="IPR015590">
    <property type="entry name" value="Aldehyde_DH_dom"/>
</dbReference>
<evidence type="ECO:0000313" key="3">
    <source>
        <dbReference type="EMBL" id="OKO95905.1"/>
    </source>
</evidence>
<comment type="caution">
    <text evidence="3">The sequence shown here is derived from an EMBL/GenBank/DDBJ whole genome shotgun (WGS) entry which is preliminary data.</text>
</comment>
<sequence>MPEKVLVDGILHGDRKMSDIPLLEEVGIRVRYHFEVPVNMDKGKNIKHFVEETKIFQVGDGQNAASTHGPLTNGVVKTQEHISDAVSKNASVPLGDNPLPSFGKNFHELTILGNVDGLMKIAYEETFGPVAALAKFSTEDEVARRANSCEVGLASYLMTSDQGRAYRVSERLFSGVKHSGMGRKGSKYGIDDYVNIKMIVTGDINTVYTSNL</sequence>
<accession>A0A1Q5T6X9</accession>
<dbReference type="Proteomes" id="UP000186955">
    <property type="component" value="Unassembled WGS sequence"/>
</dbReference>
<keyword evidence="1" id="KW-0560">Oxidoreductase</keyword>
<reference evidence="3 4" key="1">
    <citation type="submission" date="2016-10" db="EMBL/GenBank/DDBJ databases">
        <title>Genome sequence of the ascomycete fungus Penicillium subrubescens.</title>
        <authorList>
            <person name="De Vries R.P."/>
            <person name="Peng M."/>
            <person name="Dilokpimol A."/>
            <person name="Hilden K."/>
            <person name="Makela M.R."/>
            <person name="Grigoriev I."/>
            <person name="Riley R."/>
            <person name="Granchi Z."/>
        </authorList>
    </citation>
    <scope>NUCLEOTIDE SEQUENCE [LARGE SCALE GENOMIC DNA]</scope>
    <source>
        <strain evidence="3 4">CBS 132785</strain>
    </source>
</reference>
<evidence type="ECO:0000256" key="1">
    <source>
        <dbReference type="ARBA" id="ARBA00023002"/>
    </source>
</evidence>
<dbReference type="InterPro" id="IPR016163">
    <property type="entry name" value="Ald_DH_C"/>
</dbReference>
<proteinExistence type="predicted"/>
<dbReference type="GO" id="GO:0009450">
    <property type="term" value="P:gamma-aminobutyric acid catabolic process"/>
    <property type="evidence" value="ECO:0007669"/>
    <property type="project" value="TreeGrafter"/>
</dbReference>
<evidence type="ECO:0000313" key="4">
    <source>
        <dbReference type="Proteomes" id="UP000186955"/>
    </source>
</evidence>
<gene>
    <name evidence="3" type="ORF">PENSUB_10926</name>
</gene>
<dbReference type="PANTHER" id="PTHR43353:SF11">
    <property type="entry name" value="SUCCINATE SEMIALDEHYDE DEHYDROGENASE (EUROFUNG)"/>
    <property type="match status" value="1"/>
</dbReference>
<dbReference type="EMBL" id="MNBE01000701">
    <property type="protein sequence ID" value="OKO95905.1"/>
    <property type="molecule type" value="Genomic_DNA"/>
</dbReference>
<keyword evidence="4" id="KW-1185">Reference proteome</keyword>
<dbReference type="Gene3D" id="3.40.309.10">
    <property type="entry name" value="Aldehyde Dehydrogenase, Chain A, domain 2"/>
    <property type="match status" value="1"/>
</dbReference>
<feature type="domain" description="Aldehyde dehydrogenase" evidence="2">
    <location>
        <begin position="46"/>
        <end position="172"/>
    </location>
</feature>
<dbReference type="PANTHER" id="PTHR43353">
    <property type="entry name" value="SUCCINATE-SEMIALDEHYDE DEHYDROGENASE, MITOCHONDRIAL"/>
    <property type="match status" value="1"/>
</dbReference>
<dbReference type="Pfam" id="PF00171">
    <property type="entry name" value="Aldedh"/>
    <property type="match status" value="1"/>
</dbReference>
<dbReference type="SUPFAM" id="SSF53720">
    <property type="entry name" value="ALDH-like"/>
    <property type="match status" value="1"/>
</dbReference>
<dbReference type="InterPro" id="IPR050740">
    <property type="entry name" value="Aldehyde_DH_Superfamily"/>
</dbReference>
<name>A0A1Q5T6X9_9EURO</name>
<dbReference type="InterPro" id="IPR016161">
    <property type="entry name" value="Ald_DH/histidinol_DH"/>
</dbReference>
<dbReference type="GO" id="GO:0005737">
    <property type="term" value="C:cytoplasm"/>
    <property type="evidence" value="ECO:0007669"/>
    <property type="project" value="TreeGrafter"/>
</dbReference>
<organism evidence="3 4">
    <name type="scientific">Penicillium subrubescens</name>
    <dbReference type="NCBI Taxonomy" id="1316194"/>
    <lineage>
        <taxon>Eukaryota</taxon>
        <taxon>Fungi</taxon>
        <taxon>Dikarya</taxon>
        <taxon>Ascomycota</taxon>
        <taxon>Pezizomycotina</taxon>
        <taxon>Eurotiomycetes</taxon>
        <taxon>Eurotiomycetidae</taxon>
        <taxon>Eurotiales</taxon>
        <taxon>Aspergillaceae</taxon>
        <taxon>Penicillium</taxon>
    </lineage>
</organism>
<dbReference type="GO" id="GO:0004777">
    <property type="term" value="F:succinate-semialdehyde dehydrogenase (NAD+) activity"/>
    <property type="evidence" value="ECO:0007669"/>
    <property type="project" value="TreeGrafter"/>
</dbReference>
<protein>
    <submittedName>
        <fullName evidence="3">Succinate-semialdehyde dehydrogenase, mitochondrial</fullName>
    </submittedName>
</protein>
<dbReference type="STRING" id="1316194.A0A1Q5T6X9"/>